<dbReference type="PROSITE" id="PS50262">
    <property type="entry name" value="G_PROTEIN_RECEP_F1_2"/>
    <property type="match status" value="1"/>
</dbReference>
<evidence type="ECO:0000313" key="11">
    <source>
        <dbReference type="EMBL" id="PAA76711.1"/>
    </source>
</evidence>
<dbReference type="AlphaFoldDB" id="A0A267FSD8"/>
<dbReference type="Proteomes" id="UP000215902">
    <property type="component" value="Unassembled WGS sequence"/>
</dbReference>
<protein>
    <recommendedName>
        <fullName evidence="10">G-protein coupled receptors family 1 profile domain-containing protein</fullName>
    </recommendedName>
</protein>
<name>A0A267FSD8_9PLAT</name>
<dbReference type="SUPFAM" id="SSF81321">
    <property type="entry name" value="Family A G protein-coupled receptor-like"/>
    <property type="match status" value="1"/>
</dbReference>
<comment type="subcellular location">
    <subcellularLocation>
        <location evidence="1">Cell membrane</location>
        <topology evidence="1">Multi-pass membrane protein</topology>
    </subcellularLocation>
</comment>
<dbReference type="EMBL" id="NIVC01000800">
    <property type="protein sequence ID" value="PAA76711.1"/>
    <property type="molecule type" value="Genomic_DNA"/>
</dbReference>
<feature type="transmembrane region" description="Helical" evidence="9">
    <location>
        <begin position="172"/>
        <end position="192"/>
    </location>
</feature>
<keyword evidence="7" id="KW-0675">Receptor</keyword>
<dbReference type="PANTHER" id="PTHR24228:SF55">
    <property type="entry name" value="G-PROTEIN COUPLED RECEPTOR 75-RELATED"/>
    <property type="match status" value="1"/>
</dbReference>
<keyword evidence="12" id="KW-1185">Reference proteome</keyword>
<evidence type="ECO:0000256" key="6">
    <source>
        <dbReference type="ARBA" id="ARBA00023136"/>
    </source>
</evidence>
<dbReference type="Pfam" id="PF00001">
    <property type="entry name" value="7tm_1"/>
    <property type="match status" value="1"/>
</dbReference>
<comment type="caution">
    <text evidence="11">The sequence shown here is derived from an EMBL/GenBank/DDBJ whole genome shotgun (WGS) entry which is preliminary data.</text>
</comment>
<evidence type="ECO:0000256" key="3">
    <source>
        <dbReference type="ARBA" id="ARBA00022692"/>
    </source>
</evidence>
<dbReference type="GO" id="GO:0016493">
    <property type="term" value="F:C-C chemokine receptor activity"/>
    <property type="evidence" value="ECO:0007669"/>
    <property type="project" value="TreeGrafter"/>
</dbReference>
<dbReference type="PANTHER" id="PTHR24228">
    <property type="entry name" value="B2 BRADYKININ RECEPTOR/ANGIOTENSIN II RECEPTOR"/>
    <property type="match status" value="1"/>
</dbReference>
<feature type="transmembrane region" description="Helical" evidence="9">
    <location>
        <begin position="45"/>
        <end position="67"/>
    </location>
</feature>
<accession>A0A267FSD8</accession>
<keyword evidence="5" id="KW-0297">G-protein coupled receptor</keyword>
<keyword evidence="8" id="KW-0807">Transducer</keyword>
<sequence length="380" mass="42637">MFDENHTDDVPFGMVYIVHGNCTEPQTPLFHADNGPTQVMLDSLYFIKCIAAMIGLMVNLVSIKVFLSFKRRSLFISMIFYLSCCEVCFNSCGLSFELFYLLVGSTNSHLMPIGSSLAVAQFLIYLVCQVVWIIYKSSLILRNWIIVLIAWRRYRAISASLSSQRSQSRRSFRLSLLLIGLLAALLTTPRAFELAYFLCAESRQIVRLAPAAFAHSRRYSAYPKLFFVLTSPMPIVCLLVISTLMTCSLRAAANTANVLQVPISNSVSSTRDRESTNSTSMRHRRSQSDAVNRTVLVLCGSFVLCELPMLIAGIIKDFECGDHCMKVHVFSGVANTLTSMDSFANFVVYVVSIPSFRNKLRPCSAGEQRSREESVQLRRI</sequence>
<feature type="transmembrane region" description="Helical" evidence="9">
    <location>
        <begin position="225"/>
        <end position="245"/>
    </location>
</feature>
<dbReference type="InterPro" id="IPR000276">
    <property type="entry name" value="GPCR_Rhodpsn"/>
</dbReference>
<feature type="transmembrane region" description="Helical" evidence="9">
    <location>
        <begin position="122"/>
        <end position="151"/>
    </location>
</feature>
<evidence type="ECO:0000256" key="5">
    <source>
        <dbReference type="ARBA" id="ARBA00023040"/>
    </source>
</evidence>
<feature type="transmembrane region" description="Helical" evidence="9">
    <location>
        <begin position="327"/>
        <end position="351"/>
    </location>
</feature>
<proteinExistence type="predicted"/>
<keyword evidence="6 9" id="KW-0472">Membrane</keyword>
<feature type="domain" description="G-protein coupled receptors family 1 profile" evidence="10">
    <location>
        <begin position="58"/>
        <end position="349"/>
    </location>
</feature>
<feature type="transmembrane region" description="Helical" evidence="9">
    <location>
        <begin position="290"/>
        <end position="315"/>
    </location>
</feature>
<evidence type="ECO:0000256" key="2">
    <source>
        <dbReference type="ARBA" id="ARBA00022475"/>
    </source>
</evidence>
<evidence type="ECO:0000259" key="10">
    <source>
        <dbReference type="PROSITE" id="PS50262"/>
    </source>
</evidence>
<evidence type="ECO:0000256" key="4">
    <source>
        <dbReference type="ARBA" id="ARBA00022989"/>
    </source>
</evidence>
<evidence type="ECO:0000256" key="7">
    <source>
        <dbReference type="ARBA" id="ARBA00023170"/>
    </source>
</evidence>
<keyword evidence="3 9" id="KW-0812">Transmembrane</keyword>
<reference evidence="11 12" key="1">
    <citation type="submission" date="2017-06" db="EMBL/GenBank/DDBJ databases">
        <title>A platform for efficient transgenesis in Macrostomum lignano, a flatworm model organism for stem cell research.</title>
        <authorList>
            <person name="Berezikov E."/>
        </authorList>
    </citation>
    <scope>NUCLEOTIDE SEQUENCE [LARGE SCALE GENOMIC DNA]</scope>
    <source>
        <strain evidence="11">DV1</strain>
        <tissue evidence="11">Whole organism</tissue>
    </source>
</reference>
<gene>
    <name evidence="11" type="ORF">BOX15_Mlig025013g6</name>
</gene>
<dbReference type="Gene3D" id="1.20.1070.10">
    <property type="entry name" value="Rhodopsin 7-helix transmembrane proteins"/>
    <property type="match status" value="1"/>
</dbReference>
<dbReference type="InterPro" id="IPR017452">
    <property type="entry name" value="GPCR_Rhodpsn_7TM"/>
</dbReference>
<keyword evidence="2" id="KW-1003">Cell membrane</keyword>
<evidence type="ECO:0000256" key="1">
    <source>
        <dbReference type="ARBA" id="ARBA00004651"/>
    </source>
</evidence>
<evidence type="ECO:0000313" key="12">
    <source>
        <dbReference type="Proteomes" id="UP000215902"/>
    </source>
</evidence>
<organism evidence="11 12">
    <name type="scientific">Macrostomum lignano</name>
    <dbReference type="NCBI Taxonomy" id="282301"/>
    <lineage>
        <taxon>Eukaryota</taxon>
        <taxon>Metazoa</taxon>
        <taxon>Spiralia</taxon>
        <taxon>Lophotrochozoa</taxon>
        <taxon>Platyhelminthes</taxon>
        <taxon>Rhabditophora</taxon>
        <taxon>Macrostomorpha</taxon>
        <taxon>Macrostomida</taxon>
        <taxon>Macrostomidae</taxon>
        <taxon>Macrostomum</taxon>
    </lineage>
</organism>
<dbReference type="OrthoDB" id="10635719at2759"/>
<dbReference type="STRING" id="282301.A0A267FSD8"/>
<evidence type="ECO:0000256" key="8">
    <source>
        <dbReference type="ARBA" id="ARBA00023224"/>
    </source>
</evidence>
<feature type="transmembrane region" description="Helical" evidence="9">
    <location>
        <begin position="79"/>
        <end position="102"/>
    </location>
</feature>
<dbReference type="GO" id="GO:0005886">
    <property type="term" value="C:plasma membrane"/>
    <property type="evidence" value="ECO:0007669"/>
    <property type="project" value="UniProtKB-SubCell"/>
</dbReference>
<evidence type="ECO:0000256" key="9">
    <source>
        <dbReference type="SAM" id="Phobius"/>
    </source>
</evidence>
<keyword evidence="4 9" id="KW-1133">Transmembrane helix</keyword>